<gene>
    <name evidence="1" type="ORF">U27_06626</name>
</gene>
<evidence type="ECO:0000313" key="2">
    <source>
        <dbReference type="Proteomes" id="UP000030661"/>
    </source>
</evidence>
<dbReference type="HOGENOM" id="CLU_1648812_0_0_0"/>
<sequence length="160" mass="18776">MRQIVDLLLDRFPDPEEQQRLFPSFRMLTNLKEKTRTYEPDEQLAEFVRFTYYSCYPTLGEMFSRRKHYVIIEFKGFECVVDWGRKIHNYILDSLLQSSKGGNLRFVLFVQNDRKPSLFYGSDEESSRNKVTFHHLNAAADSSATLVPHQYLADEGNHAA</sequence>
<reference evidence="1" key="1">
    <citation type="journal article" date="2015" name="PeerJ">
        <title>First genomic representation of candidate bacterial phylum KSB3 points to enhanced environmental sensing as a trigger of wastewater bulking.</title>
        <authorList>
            <person name="Sekiguchi Y."/>
            <person name="Ohashi A."/>
            <person name="Parks D.H."/>
            <person name="Yamauchi T."/>
            <person name="Tyson G.W."/>
            <person name="Hugenholtz P."/>
        </authorList>
    </citation>
    <scope>NUCLEOTIDE SEQUENCE [LARGE SCALE GENOMIC DNA]</scope>
</reference>
<dbReference type="EMBL" id="DF820470">
    <property type="protein sequence ID" value="GAK59641.1"/>
    <property type="molecule type" value="Genomic_DNA"/>
</dbReference>
<dbReference type="AlphaFoldDB" id="A0A081C4Y6"/>
<protein>
    <submittedName>
        <fullName evidence="1">Uncharacterized protein</fullName>
    </submittedName>
</protein>
<accession>A0A081C4Y6</accession>
<proteinExistence type="predicted"/>
<evidence type="ECO:0000313" key="1">
    <source>
        <dbReference type="EMBL" id="GAK59641.1"/>
    </source>
</evidence>
<organism evidence="1">
    <name type="scientific">Vecturithrix granuli</name>
    <dbReference type="NCBI Taxonomy" id="1499967"/>
    <lineage>
        <taxon>Bacteria</taxon>
        <taxon>Candidatus Moduliflexota</taxon>
        <taxon>Candidatus Vecturitrichia</taxon>
        <taxon>Candidatus Vecturitrichales</taxon>
        <taxon>Candidatus Vecturitrichaceae</taxon>
        <taxon>Candidatus Vecturithrix</taxon>
    </lineage>
</organism>
<name>A0A081C4Y6_VECG1</name>
<keyword evidence="2" id="KW-1185">Reference proteome</keyword>
<dbReference type="Proteomes" id="UP000030661">
    <property type="component" value="Unassembled WGS sequence"/>
</dbReference>